<dbReference type="Proteomes" id="UP000561326">
    <property type="component" value="Unassembled WGS sequence"/>
</dbReference>
<dbReference type="Pfam" id="PF03446">
    <property type="entry name" value="NAD_binding_2"/>
    <property type="match status" value="1"/>
</dbReference>
<evidence type="ECO:0000256" key="1">
    <source>
        <dbReference type="ARBA" id="ARBA00009080"/>
    </source>
</evidence>
<proteinExistence type="inferred from homology"/>
<name>A0A848CWR5_ANEAE</name>
<reference evidence="7 8" key="1">
    <citation type="submission" date="2020-04" db="EMBL/GenBank/DDBJ databases">
        <authorList>
            <person name="Hitch T.C.A."/>
            <person name="Wylensek D."/>
            <person name="Clavel T."/>
        </authorList>
    </citation>
    <scope>NUCLEOTIDE SEQUENCE [LARGE SCALE GENOMIC DNA]</scope>
    <source>
        <strain evidence="7 8">WB01_D5_05</strain>
    </source>
</reference>
<dbReference type="Pfam" id="PF14833">
    <property type="entry name" value="NAD_binding_11"/>
    <property type="match status" value="1"/>
</dbReference>
<dbReference type="EMBL" id="JABAGO010000006">
    <property type="protein sequence ID" value="NME97670.1"/>
    <property type="molecule type" value="Genomic_DNA"/>
</dbReference>
<dbReference type="PROSITE" id="PS00895">
    <property type="entry name" value="3_HYDROXYISOBUT_DH"/>
    <property type="match status" value="1"/>
</dbReference>
<dbReference type="InterPro" id="IPR002204">
    <property type="entry name" value="3-OH-isobutyrate_DH-rel_CS"/>
</dbReference>
<evidence type="ECO:0000256" key="2">
    <source>
        <dbReference type="ARBA" id="ARBA00023002"/>
    </source>
</evidence>
<dbReference type="PANTHER" id="PTHR43580:SF2">
    <property type="entry name" value="CYTOKINE-LIKE NUCLEAR FACTOR N-PAC"/>
    <property type="match status" value="1"/>
</dbReference>
<feature type="domain" description="6-phosphogluconate dehydrogenase NADP-binding" evidence="5">
    <location>
        <begin position="4"/>
        <end position="163"/>
    </location>
</feature>
<accession>A0A848CWR5</accession>
<evidence type="ECO:0000313" key="7">
    <source>
        <dbReference type="EMBL" id="NME97670.1"/>
    </source>
</evidence>
<dbReference type="InterPro" id="IPR029154">
    <property type="entry name" value="HIBADH-like_NADP-bd"/>
</dbReference>
<dbReference type="Gene3D" id="3.40.50.720">
    <property type="entry name" value="NAD(P)-binding Rossmann-like Domain"/>
    <property type="match status" value="1"/>
</dbReference>
<evidence type="ECO:0000313" key="8">
    <source>
        <dbReference type="Proteomes" id="UP000561326"/>
    </source>
</evidence>
<dbReference type="GO" id="GO:0050661">
    <property type="term" value="F:NADP binding"/>
    <property type="evidence" value="ECO:0007669"/>
    <property type="project" value="InterPro"/>
</dbReference>
<evidence type="ECO:0000256" key="3">
    <source>
        <dbReference type="ARBA" id="ARBA00023027"/>
    </source>
</evidence>
<gene>
    <name evidence="7" type="ORF">HF838_05280</name>
</gene>
<dbReference type="GO" id="GO:0016491">
    <property type="term" value="F:oxidoreductase activity"/>
    <property type="evidence" value="ECO:0007669"/>
    <property type="project" value="UniProtKB-KW"/>
</dbReference>
<dbReference type="InterPro" id="IPR006115">
    <property type="entry name" value="6PGDH_NADP-bd"/>
</dbReference>
<comment type="caution">
    <text evidence="7">The sequence shown here is derived from an EMBL/GenBank/DDBJ whole genome shotgun (WGS) entry which is preliminary data.</text>
</comment>
<dbReference type="InterPro" id="IPR013328">
    <property type="entry name" value="6PGD_dom2"/>
</dbReference>
<dbReference type="PIRSF" id="PIRSF000103">
    <property type="entry name" value="HIBADH"/>
    <property type="match status" value="1"/>
</dbReference>
<sequence>MSKRIGFIGLGNMGVPMALNLHKAGFYVTVYNRTYEKALPLQEHGLEVAESLVDAVCEKDVVITMLADNKAVEEIIAGDNGILDYIEAPTLLVDMSTVSPDTSCMLADMAKEMGITMLDAPVSGSVNAAETANLVILAGGPKDAFDTLQDVFQAMGKESLYFGENGSGEKAKLVINLLLGMTMQGISESLVLAEKFGLDRSTVLDMMQQTAVATPFLGFKRELLAKEEYPAAFALKHMLKDFGLVLEQAHKNGSVLPATSAAYQSYAAAANHGFKDMDMAAVFAELLHASGIKNKGK</sequence>
<comment type="similarity">
    <text evidence="1">Belongs to the HIBADH-related family.</text>
</comment>
<dbReference type="Gene3D" id="1.10.1040.10">
    <property type="entry name" value="N-(1-d-carboxylethyl)-l-norvaline Dehydrogenase, domain 2"/>
    <property type="match status" value="1"/>
</dbReference>
<dbReference type="InterPro" id="IPR036291">
    <property type="entry name" value="NAD(P)-bd_dom_sf"/>
</dbReference>
<dbReference type="SUPFAM" id="SSF51735">
    <property type="entry name" value="NAD(P)-binding Rossmann-fold domains"/>
    <property type="match status" value="1"/>
</dbReference>
<organism evidence="7 8">
    <name type="scientific">Aneurinibacillus aneurinilyticus</name>
    <name type="common">Bacillus aneurinolyticus</name>
    <dbReference type="NCBI Taxonomy" id="1391"/>
    <lineage>
        <taxon>Bacteria</taxon>
        <taxon>Bacillati</taxon>
        <taxon>Bacillota</taxon>
        <taxon>Bacilli</taxon>
        <taxon>Bacillales</taxon>
        <taxon>Paenibacillaceae</taxon>
        <taxon>Aneurinibacillus group</taxon>
        <taxon>Aneurinibacillus</taxon>
    </lineage>
</organism>
<dbReference type="InterPro" id="IPR008927">
    <property type="entry name" value="6-PGluconate_DH-like_C_sf"/>
</dbReference>
<evidence type="ECO:0000259" key="6">
    <source>
        <dbReference type="Pfam" id="PF14833"/>
    </source>
</evidence>
<dbReference type="GO" id="GO:0051287">
    <property type="term" value="F:NAD binding"/>
    <property type="evidence" value="ECO:0007669"/>
    <property type="project" value="InterPro"/>
</dbReference>
<keyword evidence="2" id="KW-0560">Oxidoreductase</keyword>
<dbReference type="InterPro" id="IPR015815">
    <property type="entry name" value="HIBADH-related"/>
</dbReference>
<evidence type="ECO:0000256" key="4">
    <source>
        <dbReference type="PIRSR" id="PIRSR000103-1"/>
    </source>
</evidence>
<evidence type="ECO:0000259" key="5">
    <source>
        <dbReference type="Pfam" id="PF03446"/>
    </source>
</evidence>
<dbReference type="AlphaFoldDB" id="A0A848CWR5"/>
<keyword evidence="3" id="KW-0520">NAD</keyword>
<dbReference type="RefSeq" id="WP_168974699.1">
    <property type="nucleotide sequence ID" value="NZ_CAMJCG010000024.1"/>
</dbReference>
<dbReference type="InterPro" id="IPR051265">
    <property type="entry name" value="HIBADH-related_NP60_sf"/>
</dbReference>
<dbReference type="GO" id="GO:0016054">
    <property type="term" value="P:organic acid catabolic process"/>
    <property type="evidence" value="ECO:0007669"/>
    <property type="project" value="UniProtKB-ARBA"/>
</dbReference>
<feature type="active site" evidence="4">
    <location>
        <position position="172"/>
    </location>
</feature>
<dbReference type="PANTHER" id="PTHR43580">
    <property type="entry name" value="OXIDOREDUCTASE GLYR1-RELATED"/>
    <property type="match status" value="1"/>
</dbReference>
<feature type="domain" description="3-hydroxyisobutyrate dehydrogenase-like NAD-binding" evidence="6">
    <location>
        <begin position="166"/>
        <end position="283"/>
    </location>
</feature>
<protein>
    <submittedName>
        <fullName evidence="7">NAD(P)-dependent oxidoreductase</fullName>
    </submittedName>
</protein>
<dbReference type="SUPFAM" id="SSF48179">
    <property type="entry name" value="6-phosphogluconate dehydrogenase C-terminal domain-like"/>
    <property type="match status" value="1"/>
</dbReference>